<dbReference type="InterPro" id="IPR017927">
    <property type="entry name" value="FAD-bd_FR_type"/>
</dbReference>
<dbReference type="RefSeq" id="WP_106525262.1">
    <property type="nucleotide sequence ID" value="NZ_PYGD01000014.1"/>
</dbReference>
<dbReference type="InterPro" id="IPR008333">
    <property type="entry name" value="Cbr1-like_FAD-bd_dom"/>
</dbReference>
<dbReference type="GO" id="GO:0016491">
    <property type="term" value="F:oxidoreductase activity"/>
    <property type="evidence" value="ECO:0007669"/>
    <property type="project" value="InterPro"/>
</dbReference>
<organism evidence="2 3">
    <name type="scientific">Taibaiella chishuiensis</name>
    <dbReference type="NCBI Taxonomy" id="1434707"/>
    <lineage>
        <taxon>Bacteria</taxon>
        <taxon>Pseudomonadati</taxon>
        <taxon>Bacteroidota</taxon>
        <taxon>Chitinophagia</taxon>
        <taxon>Chitinophagales</taxon>
        <taxon>Chitinophagaceae</taxon>
        <taxon>Taibaiella</taxon>
    </lineage>
</organism>
<protein>
    <submittedName>
        <fullName evidence="2">NADPH-dependent ferric siderophore reductase</fullName>
    </submittedName>
</protein>
<dbReference type="InterPro" id="IPR039261">
    <property type="entry name" value="FNR_nucleotide-bd"/>
</dbReference>
<dbReference type="Proteomes" id="UP000240572">
    <property type="component" value="Unassembled WGS sequence"/>
</dbReference>
<dbReference type="CDD" id="cd06193">
    <property type="entry name" value="siderophore_interacting"/>
    <property type="match status" value="1"/>
</dbReference>
<dbReference type="OrthoDB" id="9814826at2"/>
<evidence type="ECO:0000313" key="3">
    <source>
        <dbReference type="Proteomes" id="UP000240572"/>
    </source>
</evidence>
<reference evidence="2 3" key="1">
    <citation type="submission" date="2018-03" db="EMBL/GenBank/DDBJ databases">
        <title>Genomic Encyclopedia of Type Strains, Phase III (KMG-III): the genomes of soil and plant-associated and newly described type strains.</title>
        <authorList>
            <person name="Whitman W."/>
        </authorList>
    </citation>
    <scope>NUCLEOTIDE SEQUENCE [LARGE SCALE GENOMIC DNA]</scope>
    <source>
        <strain evidence="2 3">CGMCC 1.12700</strain>
    </source>
</reference>
<evidence type="ECO:0000259" key="1">
    <source>
        <dbReference type="PROSITE" id="PS51384"/>
    </source>
</evidence>
<name>A0A2P8CVA3_9BACT</name>
<sequence length="236" mass="26529">MISKMPKWIGDWLESASGTRYKVISTTELSPNIRLIRFSGDIAKLKLVIGGASVIRVSETEYRNYTIAALDREKGHIEMVIHLHGRGPGSDYIKSLQTGDELYISMPRGHKVYFPDIRQYFFFGDETSLGLACCLQQVLKEKQHRFHFWFELEAGNEQAPGLLGLEQVTVFPKKGLFSDADQVRAIPAYNDINWEYTGCVLTGNVKPVQALRKALKQSGAARISAQGYWLEGKTGL</sequence>
<dbReference type="Gene3D" id="2.40.30.10">
    <property type="entry name" value="Translation factors"/>
    <property type="match status" value="1"/>
</dbReference>
<dbReference type="InterPro" id="IPR039374">
    <property type="entry name" value="SIP_fam"/>
</dbReference>
<dbReference type="Gene3D" id="3.40.50.80">
    <property type="entry name" value="Nucleotide-binding domain of ferredoxin-NADP reductase (FNR) module"/>
    <property type="match status" value="1"/>
</dbReference>
<dbReference type="Pfam" id="PF00970">
    <property type="entry name" value="FAD_binding_6"/>
    <property type="match status" value="1"/>
</dbReference>
<dbReference type="PANTHER" id="PTHR30157:SF0">
    <property type="entry name" value="NADPH-DEPENDENT FERRIC-CHELATE REDUCTASE"/>
    <property type="match status" value="1"/>
</dbReference>
<dbReference type="AlphaFoldDB" id="A0A2P8CVA3"/>
<dbReference type="InterPro" id="IPR017938">
    <property type="entry name" value="Riboflavin_synthase-like_b-brl"/>
</dbReference>
<dbReference type="SUPFAM" id="SSF63380">
    <property type="entry name" value="Riboflavin synthase domain-like"/>
    <property type="match status" value="1"/>
</dbReference>
<comment type="caution">
    <text evidence="2">The sequence shown here is derived from an EMBL/GenBank/DDBJ whole genome shotgun (WGS) entry which is preliminary data.</text>
</comment>
<proteinExistence type="predicted"/>
<feature type="domain" description="FAD-binding FR-type" evidence="1">
    <location>
        <begin position="16"/>
        <end position="114"/>
    </location>
</feature>
<dbReference type="PROSITE" id="PS51384">
    <property type="entry name" value="FAD_FR"/>
    <property type="match status" value="1"/>
</dbReference>
<dbReference type="EMBL" id="PYGD01000014">
    <property type="protein sequence ID" value="PSK88903.1"/>
    <property type="molecule type" value="Genomic_DNA"/>
</dbReference>
<evidence type="ECO:0000313" key="2">
    <source>
        <dbReference type="EMBL" id="PSK88903.1"/>
    </source>
</evidence>
<gene>
    <name evidence="2" type="ORF">B0I18_114115</name>
</gene>
<dbReference type="PANTHER" id="PTHR30157">
    <property type="entry name" value="FERRIC REDUCTASE, NADPH-DEPENDENT"/>
    <property type="match status" value="1"/>
</dbReference>
<keyword evidence="3" id="KW-1185">Reference proteome</keyword>
<accession>A0A2P8CVA3</accession>